<evidence type="ECO:0000256" key="4">
    <source>
        <dbReference type="RuleBase" id="RU003494"/>
    </source>
</evidence>
<dbReference type="Pfam" id="PF02798">
    <property type="entry name" value="GST_N"/>
    <property type="match status" value="1"/>
</dbReference>
<feature type="domain" description="GST N-terminal" evidence="5">
    <location>
        <begin position="3"/>
        <end position="84"/>
    </location>
</feature>
<name>A0AAU9I933_9CILI</name>
<dbReference type="GO" id="GO:0004364">
    <property type="term" value="F:glutathione transferase activity"/>
    <property type="evidence" value="ECO:0007669"/>
    <property type="project" value="TreeGrafter"/>
</dbReference>
<dbReference type="InterPro" id="IPR036249">
    <property type="entry name" value="Thioredoxin-like_sf"/>
</dbReference>
<dbReference type="InterPro" id="IPR036282">
    <property type="entry name" value="Glutathione-S-Trfase_C_sf"/>
</dbReference>
<dbReference type="Proteomes" id="UP001162131">
    <property type="component" value="Unassembled WGS sequence"/>
</dbReference>
<evidence type="ECO:0000256" key="2">
    <source>
        <dbReference type="ARBA" id="ARBA00022490"/>
    </source>
</evidence>
<keyword evidence="3" id="KW-0808">Transferase</keyword>
<keyword evidence="8" id="KW-1185">Reference proteome</keyword>
<evidence type="ECO:0000256" key="3">
    <source>
        <dbReference type="ARBA" id="ARBA00022679"/>
    </source>
</evidence>
<dbReference type="PROSITE" id="PS50404">
    <property type="entry name" value="GST_NTER"/>
    <property type="match status" value="1"/>
</dbReference>
<dbReference type="GO" id="GO:0005737">
    <property type="term" value="C:cytoplasm"/>
    <property type="evidence" value="ECO:0007669"/>
    <property type="project" value="UniProtKB-SubCell"/>
</dbReference>
<dbReference type="GO" id="GO:0006749">
    <property type="term" value="P:glutathione metabolic process"/>
    <property type="evidence" value="ECO:0007669"/>
    <property type="project" value="TreeGrafter"/>
</dbReference>
<dbReference type="EMBL" id="CAJZBQ010000002">
    <property type="protein sequence ID" value="CAG9310460.1"/>
    <property type="molecule type" value="Genomic_DNA"/>
</dbReference>
<accession>A0AAU9I933</accession>
<comment type="caution">
    <text evidence="7">The sequence shown here is derived from an EMBL/GenBank/DDBJ whole genome shotgun (WGS) entry which is preliminary data.</text>
</comment>
<evidence type="ECO:0000313" key="7">
    <source>
        <dbReference type="EMBL" id="CAG9310460.1"/>
    </source>
</evidence>
<evidence type="ECO:0000259" key="5">
    <source>
        <dbReference type="PROSITE" id="PS50404"/>
    </source>
</evidence>
<dbReference type="SFLD" id="SFLDS00019">
    <property type="entry name" value="Glutathione_Transferase_(cytos"/>
    <property type="match status" value="1"/>
</dbReference>
<reference evidence="7" key="1">
    <citation type="submission" date="2021-09" db="EMBL/GenBank/DDBJ databases">
        <authorList>
            <consortium name="AG Swart"/>
            <person name="Singh M."/>
            <person name="Singh A."/>
            <person name="Seah K."/>
            <person name="Emmerich C."/>
        </authorList>
    </citation>
    <scope>NUCLEOTIDE SEQUENCE</scope>
    <source>
        <strain evidence="7">ATCC30299</strain>
    </source>
</reference>
<dbReference type="InterPro" id="IPR004046">
    <property type="entry name" value="GST_C"/>
</dbReference>
<comment type="similarity">
    <text evidence="4">Belongs to the GST superfamily.</text>
</comment>
<sequence length="229" mass="26071">MAAALTLYSNPFSQPCRAVRCFLALNHIDYELHPIDFGKGDHRSPEFLAINPQGLIPVITHGDFTLSESGAILIYLAEAFHVENQWYPADIHQRAQINSYLHWHHTNSRKHVYGYVFHKVTQPVFMGLPPIAPEKEAELKANVDTFMAGINQTLEAHHYIARTSQASLADLQCFCELAQLKLANYDFTPYPAVKRWFEELESNPQINEIHQPLFGFARKLNTPAEEATN</sequence>
<dbReference type="PANTHER" id="PTHR43917">
    <property type="match status" value="1"/>
</dbReference>
<protein>
    <recommendedName>
        <fullName evidence="9">Glutathione S-transferase</fullName>
    </recommendedName>
</protein>
<gene>
    <name evidence="7" type="ORF">BSTOLATCC_MIC1307</name>
</gene>
<feature type="domain" description="GST C-terminal" evidence="6">
    <location>
        <begin position="90"/>
        <end position="224"/>
    </location>
</feature>
<dbReference type="PROSITE" id="PS50405">
    <property type="entry name" value="GST_CTER"/>
    <property type="match status" value="1"/>
</dbReference>
<proteinExistence type="inferred from homology"/>
<dbReference type="Pfam" id="PF00043">
    <property type="entry name" value="GST_C"/>
    <property type="match status" value="1"/>
</dbReference>
<evidence type="ECO:0000259" key="6">
    <source>
        <dbReference type="PROSITE" id="PS50405"/>
    </source>
</evidence>
<dbReference type="SFLD" id="SFLDG00358">
    <property type="entry name" value="Main_(cytGST)"/>
    <property type="match status" value="1"/>
</dbReference>
<evidence type="ECO:0008006" key="9">
    <source>
        <dbReference type="Google" id="ProtNLM"/>
    </source>
</evidence>
<dbReference type="FunFam" id="1.20.1050.10:FF:000039">
    <property type="entry name" value="Glutathione S-transferase theta-1"/>
    <property type="match status" value="1"/>
</dbReference>
<evidence type="ECO:0000256" key="1">
    <source>
        <dbReference type="ARBA" id="ARBA00004496"/>
    </source>
</evidence>
<dbReference type="InterPro" id="IPR004045">
    <property type="entry name" value="Glutathione_S-Trfase_N"/>
</dbReference>
<dbReference type="InterPro" id="IPR040079">
    <property type="entry name" value="Glutathione_S-Trfase"/>
</dbReference>
<dbReference type="Gene3D" id="3.40.30.10">
    <property type="entry name" value="Glutaredoxin"/>
    <property type="match status" value="1"/>
</dbReference>
<dbReference type="Gene3D" id="1.20.1050.10">
    <property type="match status" value="1"/>
</dbReference>
<dbReference type="PANTHER" id="PTHR43917:SF8">
    <property type="entry name" value="GH16740P-RELATED"/>
    <property type="match status" value="1"/>
</dbReference>
<comment type="subcellular location">
    <subcellularLocation>
        <location evidence="1">Cytoplasm</location>
    </subcellularLocation>
</comment>
<dbReference type="InterPro" id="IPR010987">
    <property type="entry name" value="Glutathione-S-Trfase_C-like"/>
</dbReference>
<dbReference type="SUPFAM" id="SSF47616">
    <property type="entry name" value="GST C-terminal domain-like"/>
    <property type="match status" value="1"/>
</dbReference>
<dbReference type="SUPFAM" id="SSF52833">
    <property type="entry name" value="Thioredoxin-like"/>
    <property type="match status" value="1"/>
</dbReference>
<dbReference type="AlphaFoldDB" id="A0AAU9I933"/>
<keyword evidence="2" id="KW-0963">Cytoplasm</keyword>
<evidence type="ECO:0000313" key="8">
    <source>
        <dbReference type="Proteomes" id="UP001162131"/>
    </source>
</evidence>
<dbReference type="InterPro" id="IPR051369">
    <property type="entry name" value="GST_Theta"/>
</dbReference>
<organism evidence="7 8">
    <name type="scientific">Blepharisma stoltei</name>
    <dbReference type="NCBI Taxonomy" id="1481888"/>
    <lineage>
        <taxon>Eukaryota</taxon>
        <taxon>Sar</taxon>
        <taxon>Alveolata</taxon>
        <taxon>Ciliophora</taxon>
        <taxon>Postciliodesmatophora</taxon>
        <taxon>Heterotrichea</taxon>
        <taxon>Heterotrichida</taxon>
        <taxon>Blepharismidae</taxon>
        <taxon>Blepharisma</taxon>
    </lineage>
</organism>